<dbReference type="PANTHER" id="PTHR30545">
    <property type="entry name" value="SUGAR FERMENTATION STIMULATION PROTEIN A"/>
    <property type="match status" value="1"/>
</dbReference>
<dbReference type="CDD" id="cd22359">
    <property type="entry name" value="SfsA-like_bacterial"/>
    <property type="match status" value="1"/>
</dbReference>
<dbReference type="GO" id="GO:0003677">
    <property type="term" value="F:DNA binding"/>
    <property type="evidence" value="ECO:0007669"/>
    <property type="project" value="InterPro"/>
</dbReference>
<comment type="caution">
    <text evidence="4">The sequence shown here is derived from an EMBL/GenBank/DDBJ whole genome shotgun (WGS) entry which is preliminary data.</text>
</comment>
<dbReference type="Gene3D" id="2.40.50.580">
    <property type="match status" value="1"/>
</dbReference>
<dbReference type="Pfam" id="PF03749">
    <property type="entry name" value="SfsA"/>
    <property type="match status" value="1"/>
</dbReference>
<reference evidence="4 5" key="1">
    <citation type="submission" date="2018-03" db="EMBL/GenBank/DDBJ databases">
        <title>Genome sequence of Moorella humiferrea DSM 23265.</title>
        <authorList>
            <person name="Poehlein A."/>
            <person name="Daniel R."/>
        </authorList>
    </citation>
    <scope>NUCLEOTIDE SEQUENCE [LARGE SCALE GENOMIC DNA]</scope>
    <source>
        <strain evidence="4 5">DSM 23265</strain>
    </source>
</reference>
<keyword evidence="5" id="KW-1185">Reference proteome</keyword>
<dbReference type="InterPro" id="IPR040452">
    <property type="entry name" value="SfsA_C"/>
</dbReference>
<dbReference type="Proteomes" id="UP000238415">
    <property type="component" value="Unassembled WGS sequence"/>
</dbReference>
<dbReference type="EMBL" id="PVXM01000043">
    <property type="protein sequence ID" value="PRR71244.1"/>
    <property type="molecule type" value="Genomic_DNA"/>
</dbReference>
<dbReference type="HAMAP" id="MF_00095">
    <property type="entry name" value="SfsA"/>
    <property type="match status" value="1"/>
</dbReference>
<feature type="domain" description="SfsA N-terminal OB" evidence="3">
    <location>
        <begin position="14"/>
        <end position="79"/>
    </location>
</feature>
<proteinExistence type="inferred from homology"/>
<evidence type="ECO:0000259" key="3">
    <source>
        <dbReference type="Pfam" id="PF17746"/>
    </source>
</evidence>
<evidence type="ECO:0000313" key="4">
    <source>
        <dbReference type="EMBL" id="PRR71244.1"/>
    </source>
</evidence>
<dbReference type="Pfam" id="PF17746">
    <property type="entry name" value="SfsA_N"/>
    <property type="match status" value="1"/>
</dbReference>
<dbReference type="PANTHER" id="PTHR30545:SF2">
    <property type="entry name" value="SUGAR FERMENTATION STIMULATION PROTEIN A"/>
    <property type="match status" value="1"/>
</dbReference>
<name>A0A2T0AQC0_9FIRM</name>
<sequence>MVKLPENLVKARFLSRPNRFTVVAEGEGGPFTAFLADPGRLTELLLPGTELFLAPAKESAGRKTLYDVVLAYRGGIFISLDSRLPNRLFAAAFHGRKLVPFIGYRELTSEVKTGSSRLDFLLTGSEPELPPCYVEVKSVTLVSDGNVALFPDAPTARGTRHLEELMGLKYRGCRAAVVFIIQREDADFFAPNESTDPLFARALRQAAEAGVEIYAYRCRISLKAACLADAVPVRLDVYF</sequence>
<organism evidence="4 5">
    <name type="scientific">Neomoorella humiferrea</name>
    <dbReference type="NCBI Taxonomy" id="676965"/>
    <lineage>
        <taxon>Bacteria</taxon>
        <taxon>Bacillati</taxon>
        <taxon>Bacillota</taxon>
        <taxon>Clostridia</taxon>
        <taxon>Neomoorellales</taxon>
        <taxon>Neomoorellaceae</taxon>
        <taxon>Neomoorella</taxon>
    </lineage>
</organism>
<feature type="domain" description="Sugar fermentation stimulation protein C-terminal" evidence="2">
    <location>
        <begin position="84"/>
        <end position="222"/>
    </location>
</feature>
<dbReference type="AlphaFoldDB" id="A0A2T0AQC0"/>
<protein>
    <recommendedName>
        <fullName evidence="1">Sugar fermentation stimulation protein homolog</fullName>
    </recommendedName>
</protein>
<gene>
    <name evidence="1 4" type="primary">sfsA</name>
    <name evidence="4" type="ORF">MOHU_16700</name>
</gene>
<dbReference type="InterPro" id="IPR041465">
    <property type="entry name" value="SfsA_N"/>
</dbReference>
<dbReference type="NCBIfam" id="TIGR00230">
    <property type="entry name" value="sfsA"/>
    <property type="match status" value="1"/>
</dbReference>
<comment type="similarity">
    <text evidence="1">Belongs to the SfsA family.</text>
</comment>
<dbReference type="OrthoDB" id="9802365at2"/>
<evidence type="ECO:0000259" key="2">
    <source>
        <dbReference type="Pfam" id="PF03749"/>
    </source>
</evidence>
<accession>A0A2T0AQC0</accession>
<dbReference type="InterPro" id="IPR005224">
    <property type="entry name" value="SfsA"/>
</dbReference>
<dbReference type="Gene3D" id="3.40.1350.60">
    <property type="match status" value="1"/>
</dbReference>
<evidence type="ECO:0000256" key="1">
    <source>
        <dbReference type="HAMAP-Rule" id="MF_00095"/>
    </source>
</evidence>
<evidence type="ECO:0000313" key="5">
    <source>
        <dbReference type="Proteomes" id="UP000238415"/>
    </source>
</evidence>